<dbReference type="InterPro" id="IPR051348">
    <property type="entry name" value="U-box_ubiquitin_ligases"/>
</dbReference>
<keyword evidence="6" id="KW-0833">Ubl conjugation pathway</keyword>
<name>A0AAW1M1Y6_SAPOF</name>
<evidence type="ECO:0000259" key="8">
    <source>
        <dbReference type="PROSITE" id="PS50011"/>
    </source>
</evidence>
<feature type="coiled-coil region" evidence="7">
    <location>
        <begin position="126"/>
        <end position="216"/>
    </location>
</feature>
<evidence type="ECO:0000259" key="9">
    <source>
        <dbReference type="PROSITE" id="PS51698"/>
    </source>
</evidence>
<accession>A0AAW1M1Y6</accession>
<dbReference type="InterPro" id="IPR000719">
    <property type="entry name" value="Prot_kinase_dom"/>
</dbReference>
<comment type="caution">
    <text evidence="10">The sequence shown here is derived from an EMBL/GenBank/DDBJ whole genome shotgun (WGS) entry which is preliminary data.</text>
</comment>
<keyword evidence="7" id="KW-0175">Coiled coil</keyword>
<dbReference type="InterPro" id="IPR003613">
    <property type="entry name" value="Ubox_domain"/>
</dbReference>
<evidence type="ECO:0000313" key="11">
    <source>
        <dbReference type="Proteomes" id="UP001443914"/>
    </source>
</evidence>
<dbReference type="EMBL" id="JBDFQZ010000003">
    <property type="protein sequence ID" value="KAK9743013.1"/>
    <property type="molecule type" value="Genomic_DNA"/>
</dbReference>
<gene>
    <name evidence="10" type="ORF">RND81_03G211400</name>
</gene>
<comment type="function">
    <text evidence="2">Functions as an E3 ubiquitin ligase.</text>
</comment>
<dbReference type="Proteomes" id="UP001443914">
    <property type="component" value="Unassembled WGS sequence"/>
</dbReference>
<sequence>MGAAVNGQYSRRMVTPMSGKANYVLHHAPDYCHIWFVCMYQLIYMRDRLSQPAVDSEYMDTLLDNINKLDQLLKISFSHPPICSPEVEAAHSPPWSSFTKRHAPKRHANLGLDLFEILYYEEYELRKTLEEKLAKGKEVIENIKRLWNVISPELHKSLDKQSLLESQIADSNAEVKELEEKIISAVDLLQKFKTKRDKYEMERDKALQENEGLKKLVAQEPSCSRFSYSELHKATNHFDRTLIIGEEGNGSTYKGFLCRTEVAIKMLNSSSILEYDQNVAILSKLRHPRVVTLIGVCPESCALVYEYLSGGSLGNRLFFKNDSPPLKWQTRIQIANDICSALIFIHSSQPNGSIIHGNLKPSNILLDDNFSVKLSDFGICHVIPDTETTSERIARLCTIVKNCTMIYIDPDFLLTGELTPKSDVYSFGIILLHLLTGINTLGIAKEVKYALRRDDLYSILDPSAGDWPFVQAQQIAHLALRCSDLDPENRPDLESDVWSVLQQMIVSGCGLSTTLKPSSEQAPDHFKCPISMEIMEDPHIASDGYTYEGKEIKKWLGSGRNTSPMTGLKLDNLVLIPNRSLRSAIQEWLQHPQTVS</sequence>
<dbReference type="PANTHER" id="PTHR45647">
    <property type="entry name" value="OS02G0152300 PROTEIN"/>
    <property type="match status" value="1"/>
</dbReference>
<dbReference type="Gene3D" id="3.30.200.20">
    <property type="entry name" value="Phosphorylase Kinase, domain 1"/>
    <property type="match status" value="1"/>
</dbReference>
<evidence type="ECO:0000256" key="5">
    <source>
        <dbReference type="ARBA" id="ARBA00022679"/>
    </source>
</evidence>
<dbReference type="Pfam" id="PF07714">
    <property type="entry name" value="PK_Tyr_Ser-Thr"/>
    <property type="match status" value="1"/>
</dbReference>
<dbReference type="InterPro" id="IPR011009">
    <property type="entry name" value="Kinase-like_dom_sf"/>
</dbReference>
<feature type="domain" description="U-box" evidence="9">
    <location>
        <begin position="521"/>
        <end position="595"/>
    </location>
</feature>
<comment type="pathway">
    <text evidence="3">Protein modification; protein ubiquitination.</text>
</comment>
<dbReference type="Gene3D" id="3.30.40.10">
    <property type="entry name" value="Zinc/RING finger domain, C3HC4 (zinc finger)"/>
    <property type="match status" value="1"/>
</dbReference>
<comment type="catalytic activity">
    <reaction evidence="1">
        <text>S-ubiquitinyl-[E2 ubiquitin-conjugating enzyme]-L-cysteine + [acceptor protein]-L-lysine = [E2 ubiquitin-conjugating enzyme]-L-cysteine + N(6)-ubiquitinyl-[acceptor protein]-L-lysine.</text>
        <dbReference type="EC" id="2.3.2.27"/>
    </reaction>
</comment>
<dbReference type="SUPFAM" id="SSF57850">
    <property type="entry name" value="RING/U-box"/>
    <property type="match status" value="1"/>
</dbReference>
<evidence type="ECO:0000256" key="4">
    <source>
        <dbReference type="ARBA" id="ARBA00012483"/>
    </source>
</evidence>
<dbReference type="PROSITE" id="PS50011">
    <property type="entry name" value="PROTEIN_KINASE_DOM"/>
    <property type="match status" value="1"/>
</dbReference>
<dbReference type="GO" id="GO:0061630">
    <property type="term" value="F:ubiquitin protein ligase activity"/>
    <property type="evidence" value="ECO:0007669"/>
    <property type="project" value="UniProtKB-EC"/>
</dbReference>
<dbReference type="GO" id="GO:0005524">
    <property type="term" value="F:ATP binding"/>
    <property type="evidence" value="ECO:0007669"/>
    <property type="project" value="InterPro"/>
</dbReference>
<dbReference type="AlphaFoldDB" id="A0AAW1M1Y6"/>
<dbReference type="Pfam" id="PF04564">
    <property type="entry name" value="U-box"/>
    <property type="match status" value="1"/>
</dbReference>
<dbReference type="PANTHER" id="PTHR45647:SF100">
    <property type="entry name" value="U-BOX DOMAIN-CONTAINING PROTEIN 33"/>
    <property type="match status" value="1"/>
</dbReference>
<dbReference type="Gene3D" id="1.10.510.10">
    <property type="entry name" value="Transferase(Phosphotransferase) domain 1"/>
    <property type="match status" value="1"/>
</dbReference>
<evidence type="ECO:0000256" key="2">
    <source>
        <dbReference type="ARBA" id="ARBA00003861"/>
    </source>
</evidence>
<keyword evidence="11" id="KW-1185">Reference proteome</keyword>
<evidence type="ECO:0000256" key="7">
    <source>
        <dbReference type="SAM" id="Coils"/>
    </source>
</evidence>
<protein>
    <recommendedName>
        <fullName evidence="4">RING-type E3 ubiquitin transferase</fullName>
        <ecNumber evidence="4">2.3.2.27</ecNumber>
    </recommendedName>
</protein>
<evidence type="ECO:0000313" key="10">
    <source>
        <dbReference type="EMBL" id="KAK9743013.1"/>
    </source>
</evidence>
<dbReference type="SUPFAM" id="SSF56112">
    <property type="entry name" value="Protein kinase-like (PK-like)"/>
    <property type="match status" value="1"/>
</dbReference>
<dbReference type="PROSITE" id="PS51698">
    <property type="entry name" value="U_BOX"/>
    <property type="match status" value="1"/>
</dbReference>
<dbReference type="InterPro" id="IPR001245">
    <property type="entry name" value="Ser-Thr/Tyr_kinase_cat_dom"/>
</dbReference>
<dbReference type="InterPro" id="IPR013083">
    <property type="entry name" value="Znf_RING/FYVE/PHD"/>
</dbReference>
<feature type="domain" description="Protein kinase" evidence="8">
    <location>
        <begin position="238"/>
        <end position="505"/>
    </location>
</feature>
<proteinExistence type="predicted"/>
<dbReference type="GO" id="GO:0016567">
    <property type="term" value="P:protein ubiquitination"/>
    <property type="evidence" value="ECO:0007669"/>
    <property type="project" value="InterPro"/>
</dbReference>
<evidence type="ECO:0000256" key="6">
    <source>
        <dbReference type="ARBA" id="ARBA00022786"/>
    </source>
</evidence>
<reference evidence="10" key="1">
    <citation type="submission" date="2024-03" db="EMBL/GenBank/DDBJ databases">
        <title>WGS assembly of Saponaria officinalis var. Norfolk2.</title>
        <authorList>
            <person name="Jenkins J."/>
            <person name="Shu S."/>
            <person name="Grimwood J."/>
            <person name="Barry K."/>
            <person name="Goodstein D."/>
            <person name="Schmutz J."/>
            <person name="Leebens-Mack J."/>
            <person name="Osbourn A."/>
        </authorList>
    </citation>
    <scope>NUCLEOTIDE SEQUENCE [LARGE SCALE GENOMIC DNA]</scope>
    <source>
        <strain evidence="10">JIC</strain>
    </source>
</reference>
<evidence type="ECO:0000256" key="3">
    <source>
        <dbReference type="ARBA" id="ARBA00004906"/>
    </source>
</evidence>
<evidence type="ECO:0000256" key="1">
    <source>
        <dbReference type="ARBA" id="ARBA00000900"/>
    </source>
</evidence>
<keyword evidence="5" id="KW-0808">Transferase</keyword>
<dbReference type="EC" id="2.3.2.27" evidence="4"/>
<dbReference type="GO" id="GO:0004672">
    <property type="term" value="F:protein kinase activity"/>
    <property type="evidence" value="ECO:0007669"/>
    <property type="project" value="InterPro"/>
</dbReference>
<dbReference type="SMART" id="SM00504">
    <property type="entry name" value="Ubox"/>
    <property type="match status" value="1"/>
</dbReference>
<dbReference type="CDD" id="cd16655">
    <property type="entry name" value="RING-Ubox_WDSUB1-like"/>
    <property type="match status" value="1"/>
</dbReference>
<organism evidence="10 11">
    <name type="scientific">Saponaria officinalis</name>
    <name type="common">Common soapwort</name>
    <name type="synonym">Lychnis saponaria</name>
    <dbReference type="NCBI Taxonomy" id="3572"/>
    <lineage>
        <taxon>Eukaryota</taxon>
        <taxon>Viridiplantae</taxon>
        <taxon>Streptophyta</taxon>
        <taxon>Embryophyta</taxon>
        <taxon>Tracheophyta</taxon>
        <taxon>Spermatophyta</taxon>
        <taxon>Magnoliopsida</taxon>
        <taxon>eudicotyledons</taxon>
        <taxon>Gunneridae</taxon>
        <taxon>Pentapetalae</taxon>
        <taxon>Caryophyllales</taxon>
        <taxon>Caryophyllaceae</taxon>
        <taxon>Caryophylleae</taxon>
        <taxon>Saponaria</taxon>
    </lineage>
</organism>